<proteinExistence type="predicted"/>
<name>A0AAU0ULD3_9FIRM</name>
<dbReference type="Proteomes" id="UP001329915">
    <property type="component" value="Chromosome"/>
</dbReference>
<reference evidence="1 2" key="1">
    <citation type="submission" date="2023-04" db="EMBL/GenBank/DDBJ databases">
        <authorList>
            <person name="Hsu D."/>
        </authorList>
    </citation>
    <scope>NUCLEOTIDE SEQUENCE [LARGE SCALE GENOMIC DNA]</scope>
    <source>
        <strain evidence="1 2">MK1</strain>
    </source>
</reference>
<sequence>MLELKRLVESFFKFVRDKNIEIYNEFSLVHELGIYLRTMLPQYKVQFERNVSFFTRDNKTIKKEIDVTIFTQDKHEKYAIEMKCPMNGQYPEQMYSFAKDIKFMEELKDRGFNKTACVVLVSDRPFYEGRINDGIYRYFRQEYAVYGDIYKPTGRAKNVDFISLSGRHEFVWENLNAHSKFYIIEM</sequence>
<evidence type="ECO:0000313" key="2">
    <source>
        <dbReference type="Proteomes" id="UP001329915"/>
    </source>
</evidence>
<dbReference type="EMBL" id="CP121694">
    <property type="protein sequence ID" value="WRO21022.1"/>
    <property type="molecule type" value="Genomic_DNA"/>
</dbReference>
<keyword evidence="2" id="KW-1185">Reference proteome</keyword>
<organism evidence="1 2">
    <name type="scientific">Metallumcola ferriviriculae</name>
    <dbReference type="NCBI Taxonomy" id="3039180"/>
    <lineage>
        <taxon>Bacteria</taxon>
        <taxon>Bacillati</taxon>
        <taxon>Bacillota</taxon>
        <taxon>Clostridia</taxon>
        <taxon>Neomoorellales</taxon>
        <taxon>Desulfitibacteraceae</taxon>
        <taxon>Metallumcola</taxon>
    </lineage>
</organism>
<evidence type="ECO:0000313" key="1">
    <source>
        <dbReference type="EMBL" id="WRO21022.1"/>
    </source>
</evidence>
<accession>A0AAU0ULD3</accession>
<protein>
    <recommendedName>
        <fullName evidence="3">Restriction endonuclease</fullName>
    </recommendedName>
</protein>
<evidence type="ECO:0008006" key="3">
    <source>
        <dbReference type="Google" id="ProtNLM"/>
    </source>
</evidence>
<gene>
    <name evidence="1" type="ORF">MFMK1_000813</name>
</gene>
<dbReference type="KEGG" id="dbc:MFMK1_000813"/>
<dbReference type="AlphaFoldDB" id="A0AAU0ULD3"/>